<dbReference type="InterPro" id="IPR051048">
    <property type="entry name" value="Peptidase_S8/S53_subtilisin"/>
</dbReference>
<feature type="chain" id="PRO_5014194795" evidence="9">
    <location>
        <begin position="26"/>
        <end position="1519"/>
    </location>
</feature>
<evidence type="ECO:0000256" key="8">
    <source>
        <dbReference type="SAM" id="MobiDB-lite"/>
    </source>
</evidence>
<dbReference type="InterPro" id="IPR036852">
    <property type="entry name" value="Peptidase_S8/S53_dom_sf"/>
</dbReference>
<dbReference type="InterPro" id="IPR003137">
    <property type="entry name" value="PA_domain"/>
</dbReference>
<feature type="region of interest" description="Disordered" evidence="8">
    <location>
        <begin position="1410"/>
        <end position="1519"/>
    </location>
</feature>
<reference evidence="12 13" key="1">
    <citation type="submission" date="2017-12" db="EMBL/GenBank/DDBJ databases">
        <title>Phylogenetic diversity of female urinary microbiome.</title>
        <authorList>
            <person name="Thomas-White K."/>
            <person name="Wolfe A.J."/>
        </authorList>
    </citation>
    <scope>NUCLEOTIDE SEQUENCE [LARGE SCALE GENOMIC DNA]</scope>
    <source>
        <strain evidence="12 13">UMB0898</strain>
    </source>
</reference>
<dbReference type="PROSITE" id="PS51892">
    <property type="entry name" value="SUBTILASE"/>
    <property type="match status" value="1"/>
</dbReference>
<keyword evidence="4 7" id="KW-0378">Hydrolase</keyword>
<dbReference type="Gene3D" id="3.50.30.30">
    <property type="match status" value="1"/>
</dbReference>
<dbReference type="Pfam" id="PF02225">
    <property type="entry name" value="PA"/>
    <property type="match status" value="1"/>
</dbReference>
<dbReference type="SUPFAM" id="SSF52025">
    <property type="entry name" value="PA domain"/>
    <property type="match status" value="1"/>
</dbReference>
<sequence>MKKLRNWLLIWLLLAGVLSPSVAMATELSNETGDTSQVISHVIDSIEESTLENIEEHSEIDSDEAQVDALDENIEEGFHDFSESTETEIFDVETEEVSGEVTNNLDKDVNNNEIEVDDDKISTETTEVNSRISDESSQNEASEDLISIIVQTKNIAALQRGIDRHDARFKESLIEAENEVQSTVDEIIASLKEQGFDIQTNQYFSASFTGFSAKVDSATYQALLKHHQVQSVNIQQQFKQPASPQMHSSGSLVGLDPAYYEQFGYKGDGMVVSVIDTGADPEHRDFNLDPDVPVRYNEAAMQALIELLKLPGKYYSSKIPYGFNYADNVQTIKDVDEHGLHVAGTIGANGNIEEGGIQGVAPHVQLLIMKAFTNDQAHSSVFEDTWLKAFDDSIKLGADVINMSLGSASGFTLDGNSPTALAFKKAREAGIIPMVAAGNDRNTAWGQDAPNLAANPDQGVLGYPAVLEDSMAVASSENRQYMETYVSIKTGEEEVTVNVLGKTPFEDNFSENYHSIVDKGKGLQSDYNENEDLSGKYVLIHRGDISFGEKYARAVEHGAAGVIIVDNIEQDYPMNMTGIEENPNVPVMFIRKKDGEKILQLINQSDRNPVQVKIPHGKEYFENPQFKHISEFSSWGPTTDLRLKPDITAPGGHIYSLMSDNRYQDMSGTSMATPHMSGLAVLLMQYLYENNFLTRQEDGKADPKQDDLTMLMLMNTAVPMVDPNSEDQTYYSPTVQGAGLVNIANAMKNKVTVTATNERDTLKDGKLELREVGEEFNVQLELKNYGDVDQTYQLKYELIHSTVDQDSNRYTETTRNVQRVALGEITVKAGETLSIEKILNTYGIPADQYIHGFFILEAQGEDTPNLTVPFLGYKGQWDQPRIIDHMIDFEGPDKVNYPIMEYFNEQGELTGVDKSAFVRLNEGNGWNYWTAYNVDNKPTVFVSQVNIEGQTNNLTPVLSFLRDAVNVDFRIEDANNQIIRNLMHENRIVKVGKLYMDNGRYNFLQQMRNATWDMRDANNEYVADGIYKYVIEAEIDYQGAQRQRYEYQIVVDNTPPEAEVTIEDHRVTIKATDNLSGIDYIEIYNPEGGWISGPAIDRKATPMLLKTEQIIELPDYLQEAKVLMLYLRDNSGQVTRKVIRGQLPEEQPEDQNQDETEENEQPEESEEPNQPENPENPEQPENPSEEAEDKPIIIENQQIDPEDYTFEMGATTKELPLITINHPGVYGIYGENDEIAGFNAEVKNFKEIHRAEYIIRNSKGEVIKELTPAEISKLGDLTKVYGEYDIKDIQESDQYNLELIVYTLSDNDKLVKQQISRPFRIDRQAPKVNIQQIESQDGRLLIEVDYEEDMNYIEIFVNNHQILREDVTYDTLLPKMIKGKKVFELPKVLIGKTVQIRAYDDANQTIFEMELKDPTQPEETTQESETTTDETTQESETTTEETTEEVTSEETTQESETTTEETTEEVTSEETTQESETTTEETTEEVTSEETTQESETTTEETTEEVTSEETTQESETTT</sequence>
<dbReference type="PANTHER" id="PTHR43399:SF4">
    <property type="entry name" value="CELL WALL-ASSOCIATED PROTEASE"/>
    <property type="match status" value="1"/>
</dbReference>
<dbReference type="PANTHER" id="PTHR43399">
    <property type="entry name" value="SUBTILISIN-RELATED"/>
    <property type="match status" value="1"/>
</dbReference>
<dbReference type="Pfam" id="PF00082">
    <property type="entry name" value="Peptidase_S8"/>
    <property type="match status" value="1"/>
</dbReference>
<keyword evidence="3" id="KW-0677">Repeat</keyword>
<dbReference type="InterPro" id="IPR034216">
    <property type="entry name" value="C5a_Peptidase"/>
</dbReference>
<evidence type="ECO:0000256" key="5">
    <source>
        <dbReference type="ARBA" id="ARBA00022825"/>
    </source>
</evidence>
<comment type="similarity">
    <text evidence="1 7">Belongs to the peptidase S8 family.</text>
</comment>
<evidence type="ECO:0000256" key="6">
    <source>
        <dbReference type="PIRSR" id="PIRSR615500-1"/>
    </source>
</evidence>
<dbReference type="EMBL" id="PKHE01000010">
    <property type="protein sequence ID" value="PKY89030.1"/>
    <property type="molecule type" value="Genomic_DNA"/>
</dbReference>
<keyword evidence="9" id="KW-0732">Signal</keyword>
<feature type="active site" description="Charge relay system" evidence="6 7">
    <location>
        <position position="276"/>
    </location>
</feature>
<name>A0A2I1K062_9LACT</name>
<dbReference type="GO" id="GO:0004252">
    <property type="term" value="F:serine-type endopeptidase activity"/>
    <property type="evidence" value="ECO:0007669"/>
    <property type="project" value="UniProtKB-UniRule"/>
</dbReference>
<dbReference type="Gene3D" id="2.60.40.4070">
    <property type="match status" value="1"/>
</dbReference>
<feature type="compositionally biased region" description="Acidic residues" evidence="8">
    <location>
        <begin position="1146"/>
        <end position="1169"/>
    </location>
</feature>
<dbReference type="GO" id="GO:0006508">
    <property type="term" value="P:proteolysis"/>
    <property type="evidence" value="ECO:0007669"/>
    <property type="project" value="UniProtKB-KW"/>
</dbReference>
<evidence type="ECO:0000256" key="7">
    <source>
        <dbReference type="PROSITE-ProRule" id="PRU01240"/>
    </source>
</evidence>
<feature type="active site" description="Charge relay system" evidence="6 7">
    <location>
        <position position="338"/>
    </location>
</feature>
<accession>A0A2I1K062</accession>
<dbReference type="CDD" id="cd07475">
    <property type="entry name" value="Peptidases_S8_C5a_Peptidase"/>
    <property type="match status" value="1"/>
</dbReference>
<dbReference type="InterPro" id="IPR000209">
    <property type="entry name" value="Peptidase_S8/S53_dom"/>
</dbReference>
<evidence type="ECO:0000259" key="11">
    <source>
        <dbReference type="Pfam" id="PF02225"/>
    </source>
</evidence>
<dbReference type="InterPro" id="IPR023828">
    <property type="entry name" value="Peptidase_S8_Ser-AS"/>
</dbReference>
<feature type="domain" description="PA" evidence="11">
    <location>
        <begin position="524"/>
        <end position="598"/>
    </location>
</feature>
<proteinExistence type="inferred from homology"/>
<comment type="caution">
    <text evidence="12">The sequence shown here is derived from an EMBL/GenBank/DDBJ whole genome shotgun (WGS) entry which is preliminary data.</text>
</comment>
<feature type="signal peptide" evidence="9">
    <location>
        <begin position="1"/>
        <end position="25"/>
    </location>
</feature>
<evidence type="ECO:0000256" key="4">
    <source>
        <dbReference type="ARBA" id="ARBA00022801"/>
    </source>
</evidence>
<dbReference type="PRINTS" id="PR00723">
    <property type="entry name" value="SUBTILISIN"/>
</dbReference>
<gene>
    <name evidence="12" type="ORF">CYJ57_04650</name>
</gene>
<feature type="domain" description="Peptidase S8/S53" evidence="10">
    <location>
        <begin position="267"/>
        <end position="717"/>
    </location>
</feature>
<evidence type="ECO:0000256" key="2">
    <source>
        <dbReference type="ARBA" id="ARBA00022670"/>
    </source>
</evidence>
<dbReference type="SUPFAM" id="SSF52743">
    <property type="entry name" value="Subtilisin-like"/>
    <property type="match status" value="1"/>
</dbReference>
<dbReference type="Gene3D" id="3.40.50.200">
    <property type="entry name" value="Peptidase S8/S53 domain"/>
    <property type="match status" value="1"/>
</dbReference>
<protein>
    <submittedName>
        <fullName evidence="12">Uncharacterized protein</fullName>
    </submittedName>
</protein>
<evidence type="ECO:0000256" key="9">
    <source>
        <dbReference type="SAM" id="SignalP"/>
    </source>
</evidence>
<dbReference type="InterPro" id="IPR046450">
    <property type="entry name" value="PA_dom_sf"/>
</dbReference>
<organism evidence="12 13">
    <name type="scientific">Falseniella ignava</name>
    <dbReference type="NCBI Taxonomy" id="137730"/>
    <lineage>
        <taxon>Bacteria</taxon>
        <taxon>Bacillati</taxon>
        <taxon>Bacillota</taxon>
        <taxon>Bacilli</taxon>
        <taxon>Lactobacillales</taxon>
        <taxon>Aerococcaceae</taxon>
        <taxon>Falseniella</taxon>
    </lineage>
</organism>
<keyword evidence="2 7" id="KW-0645">Protease</keyword>
<evidence type="ECO:0000256" key="3">
    <source>
        <dbReference type="ARBA" id="ARBA00022737"/>
    </source>
</evidence>
<evidence type="ECO:0000313" key="12">
    <source>
        <dbReference type="EMBL" id="PKY89030.1"/>
    </source>
</evidence>
<dbReference type="OrthoDB" id="9798386at2"/>
<keyword evidence="5 7" id="KW-0720">Serine protease</keyword>
<evidence type="ECO:0000313" key="13">
    <source>
        <dbReference type="Proteomes" id="UP000234384"/>
    </source>
</evidence>
<feature type="active site" description="Charge relay system" evidence="6 7">
    <location>
        <position position="670"/>
    </location>
</feature>
<dbReference type="Gene3D" id="2.60.40.1710">
    <property type="entry name" value="Subtilisin-like superfamily"/>
    <property type="match status" value="1"/>
</dbReference>
<evidence type="ECO:0000256" key="1">
    <source>
        <dbReference type="ARBA" id="ARBA00011073"/>
    </source>
</evidence>
<dbReference type="RefSeq" id="WP_101954268.1">
    <property type="nucleotide sequence ID" value="NZ_PKHE01000010.1"/>
</dbReference>
<feature type="compositionally biased region" description="Acidic residues" evidence="8">
    <location>
        <begin position="1420"/>
        <end position="1513"/>
    </location>
</feature>
<feature type="non-terminal residue" evidence="12">
    <location>
        <position position="1519"/>
    </location>
</feature>
<evidence type="ECO:0000259" key="10">
    <source>
        <dbReference type="Pfam" id="PF00082"/>
    </source>
</evidence>
<dbReference type="PROSITE" id="PS00138">
    <property type="entry name" value="SUBTILASE_SER"/>
    <property type="match status" value="1"/>
</dbReference>
<dbReference type="InterPro" id="IPR015500">
    <property type="entry name" value="Peptidase_S8_subtilisin-rel"/>
</dbReference>
<dbReference type="Proteomes" id="UP000234384">
    <property type="component" value="Unassembled WGS sequence"/>
</dbReference>
<feature type="region of interest" description="Disordered" evidence="8">
    <location>
        <begin position="1141"/>
        <end position="1189"/>
    </location>
</feature>